<name>A0ABS4BCD6_9HYPH</name>
<dbReference type="RefSeq" id="WP_209592804.1">
    <property type="nucleotide sequence ID" value="NZ_JAGJCF010000001.1"/>
</dbReference>
<dbReference type="InterPro" id="IPR006598">
    <property type="entry name" value="CAP10"/>
</dbReference>
<protein>
    <recommendedName>
        <fullName evidence="2">Glycosyl transferase CAP10 domain-containing protein</fullName>
    </recommendedName>
</protein>
<dbReference type="Proteomes" id="UP000678276">
    <property type="component" value="Unassembled WGS sequence"/>
</dbReference>
<dbReference type="PANTHER" id="PTHR12203">
    <property type="entry name" value="KDEL LYS-ASP-GLU-LEU CONTAINING - RELATED"/>
    <property type="match status" value="1"/>
</dbReference>
<dbReference type="PANTHER" id="PTHR12203:SF35">
    <property type="entry name" value="PROTEIN O-GLUCOSYLTRANSFERASE 1"/>
    <property type="match status" value="1"/>
</dbReference>
<feature type="domain" description="Glycosyl transferase CAP10" evidence="2">
    <location>
        <begin position="107"/>
        <end position="343"/>
    </location>
</feature>
<keyword evidence="1" id="KW-0808">Transferase</keyword>
<accession>A0ABS4BCD6</accession>
<evidence type="ECO:0000259" key="2">
    <source>
        <dbReference type="SMART" id="SM00672"/>
    </source>
</evidence>
<organism evidence="3 4">
    <name type="scientific">Jiella mangrovi</name>
    <dbReference type="NCBI Taxonomy" id="2821407"/>
    <lineage>
        <taxon>Bacteria</taxon>
        <taxon>Pseudomonadati</taxon>
        <taxon>Pseudomonadota</taxon>
        <taxon>Alphaproteobacteria</taxon>
        <taxon>Hyphomicrobiales</taxon>
        <taxon>Aurantimonadaceae</taxon>
        <taxon>Jiella</taxon>
    </lineage>
</organism>
<proteinExistence type="predicted"/>
<reference evidence="3 4" key="1">
    <citation type="submission" date="2021-04" db="EMBL/GenBank/DDBJ databases">
        <title>Whole genome sequence of Jiella sp. KSK16Y-1.</title>
        <authorList>
            <person name="Tuo L."/>
        </authorList>
    </citation>
    <scope>NUCLEOTIDE SEQUENCE [LARGE SCALE GENOMIC DNA]</scope>
    <source>
        <strain evidence="3 4">KSK16Y-1</strain>
    </source>
</reference>
<comment type="caution">
    <text evidence="3">The sequence shown here is derived from an EMBL/GenBank/DDBJ whole genome shotgun (WGS) entry which is preliminary data.</text>
</comment>
<sequence>MNRPKDRALDTIAEWADRELAFWLHCMAGPRDFSAEHARLNETRRSIFLFDIAAGHAAMRPKPDFFTAEEIEARGCIDTRRAGLYRDFLADCVKGAAMPAKPATIAIDVSDFPLMSRQAPIFCFHKPRGAANPLVPDVHFFTHDWYAGDRDTTRFAQKRSAAVFAGASTGGSVTADVLRNAALPRLRLAQELHGHPDIDFRITAAVQCESPAVREALEAQPYFGSHLSWAEQYGHRFIISVDGNAAAWSRVVRVLMSGSVLMKFPSDSVLYYYHGLAPNRHFLPAQSREDIEAFIALDRAGALDLPAIAKRANGFARDYLARDRVVAYAQAIFGAYARWQTGEPAPTRSRWRSFLPGTKA</sequence>
<evidence type="ECO:0000313" key="3">
    <source>
        <dbReference type="EMBL" id="MBP0614399.1"/>
    </source>
</evidence>
<dbReference type="SMART" id="SM00672">
    <property type="entry name" value="CAP10"/>
    <property type="match status" value="1"/>
</dbReference>
<dbReference type="Pfam" id="PF05686">
    <property type="entry name" value="Glyco_transf_90"/>
    <property type="match status" value="1"/>
</dbReference>
<dbReference type="InterPro" id="IPR051091">
    <property type="entry name" value="O-Glucosyltr/Glycosyltrsf_90"/>
</dbReference>
<dbReference type="EMBL" id="JAGJCF010000001">
    <property type="protein sequence ID" value="MBP0614399.1"/>
    <property type="molecule type" value="Genomic_DNA"/>
</dbReference>
<keyword evidence="4" id="KW-1185">Reference proteome</keyword>
<gene>
    <name evidence="3" type="ORF">J6595_02190</name>
</gene>
<evidence type="ECO:0000256" key="1">
    <source>
        <dbReference type="ARBA" id="ARBA00022679"/>
    </source>
</evidence>
<evidence type="ECO:0000313" key="4">
    <source>
        <dbReference type="Proteomes" id="UP000678276"/>
    </source>
</evidence>